<comment type="caution">
    <text evidence="1">The sequence shown here is derived from an EMBL/GenBank/DDBJ whole genome shotgun (WGS) entry which is preliminary data.</text>
</comment>
<dbReference type="EMBL" id="CAUYUJ010000994">
    <property type="protein sequence ID" value="CAK0793567.1"/>
    <property type="molecule type" value="Genomic_DNA"/>
</dbReference>
<feature type="non-terminal residue" evidence="1">
    <location>
        <position position="125"/>
    </location>
</feature>
<protein>
    <submittedName>
        <fullName evidence="1">Uncharacterized protein</fullName>
    </submittedName>
</protein>
<evidence type="ECO:0000313" key="1">
    <source>
        <dbReference type="EMBL" id="CAK0793567.1"/>
    </source>
</evidence>
<feature type="non-terminal residue" evidence="1">
    <location>
        <position position="1"/>
    </location>
</feature>
<accession>A0ABN9PPT4</accession>
<reference evidence="1" key="1">
    <citation type="submission" date="2023-10" db="EMBL/GenBank/DDBJ databases">
        <authorList>
            <person name="Chen Y."/>
            <person name="Shah S."/>
            <person name="Dougan E. K."/>
            <person name="Thang M."/>
            <person name="Chan C."/>
        </authorList>
    </citation>
    <scope>NUCLEOTIDE SEQUENCE [LARGE SCALE GENOMIC DNA]</scope>
</reference>
<name>A0ABN9PPT4_9DINO</name>
<proteinExistence type="predicted"/>
<organism evidence="1 2">
    <name type="scientific">Prorocentrum cordatum</name>
    <dbReference type="NCBI Taxonomy" id="2364126"/>
    <lineage>
        <taxon>Eukaryota</taxon>
        <taxon>Sar</taxon>
        <taxon>Alveolata</taxon>
        <taxon>Dinophyceae</taxon>
        <taxon>Prorocentrales</taxon>
        <taxon>Prorocentraceae</taxon>
        <taxon>Prorocentrum</taxon>
    </lineage>
</organism>
<sequence>VLENFPDWWSKNRRAPPGLEIEKQEDLEELYRHAGTLFDLGIPLTLGERRTPAFRLFQDLEAWGTRDTALSMEDLIGPDTSLTLLIGTVIGEVFPGHGGFLDMAVYDSTGMSQTKGVRKTSLRLV</sequence>
<dbReference type="Proteomes" id="UP001189429">
    <property type="component" value="Unassembled WGS sequence"/>
</dbReference>
<evidence type="ECO:0000313" key="2">
    <source>
        <dbReference type="Proteomes" id="UP001189429"/>
    </source>
</evidence>
<keyword evidence="2" id="KW-1185">Reference proteome</keyword>
<gene>
    <name evidence="1" type="ORF">PCOR1329_LOCUS3827</name>
</gene>